<dbReference type="AlphaFoldDB" id="A0A699X497"/>
<name>A0A699X497_TANCI</name>
<keyword evidence="1" id="KW-1133">Transmembrane helix</keyword>
<reference evidence="2" key="1">
    <citation type="journal article" date="2019" name="Sci. Rep.">
        <title>Draft genome of Tanacetum cinerariifolium, the natural source of mosquito coil.</title>
        <authorList>
            <person name="Yamashiro T."/>
            <person name="Shiraishi A."/>
            <person name="Satake H."/>
            <person name="Nakayama K."/>
        </authorList>
    </citation>
    <scope>NUCLEOTIDE SEQUENCE</scope>
</reference>
<evidence type="ECO:0000313" key="2">
    <source>
        <dbReference type="EMBL" id="GFD51931.1"/>
    </source>
</evidence>
<sequence length="66" mass="7381">MLRSLTCFPDAPPDPDANGLDEPAGIEFCLPCIGWMVTLSLLIVACCRGFDEDRHPFEKPEQQVQF</sequence>
<organism evidence="2">
    <name type="scientific">Tanacetum cinerariifolium</name>
    <name type="common">Dalmatian daisy</name>
    <name type="synonym">Chrysanthemum cinerariifolium</name>
    <dbReference type="NCBI Taxonomy" id="118510"/>
    <lineage>
        <taxon>Eukaryota</taxon>
        <taxon>Viridiplantae</taxon>
        <taxon>Streptophyta</taxon>
        <taxon>Embryophyta</taxon>
        <taxon>Tracheophyta</taxon>
        <taxon>Spermatophyta</taxon>
        <taxon>Magnoliopsida</taxon>
        <taxon>eudicotyledons</taxon>
        <taxon>Gunneridae</taxon>
        <taxon>Pentapetalae</taxon>
        <taxon>asterids</taxon>
        <taxon>campanulids</taxon>
        <taxon>Asterales</taxon>
        <taxon>Asteraceae</taxon>
        <taxon>Asteroideae</taxon>
        <taxon>Anthemideae</taxon>
        <taxon>Anthemidinae</taxon>
        <taxon>Tanacetum</taxon>
    </lineage>
</organism>
<protein>
    <submittedName>
        <fullName evidence="2">Uncharacterized protein</fullName>
    </submittedName>
</protein>
<dbReference type="EMBL" id="BKCJ011776072">
    <property type="protein sequence ID" value="GFD51931.1"/>
    <property type="molecule type" value="Genomic_DNA"/>
</dbReference>
<evidence type="ECO:0000256" key="1">
    <source>
        <dbReference type="SAM" id="Phobius"/>
    </source>
</evidence>
<feature type="transmembrane region" description="Helical" evidence="1">
    <location>
        <begin position="24"/>
        <end position="47"/>
    </location>
</feature>
<keyword evidence="1" id="KW-0812">Transmembrane</keyword>
<comment type="caution">
    <text evidence="2">The sequence shown here is derived from an EMBL/GenBank/DDBJ whole genome shotgun (WGS) entry which is preliminary data.</text>
</comment>
<proteinExistence type="predicted"/>
<accession>A0A699X497</accession>
<gene>
    <name evidence="2" type="ORF">Tci_923900</name>
</gene>
<keyword evidence="1" id="KW-0472">Membrane</keyword>